<dbReference type="Gene3D" id="2.60.40.790">
    <property type="match status" value="1"/>
</dbReference>
<gene>
    <name evidence="5" type="ORF">CO185_01510</name>
</gene>
<dbReference type="EMBL" id="PFXF01000019">
    <property type="protein sequence ID" value="PJA32841.1"/>
    <property type="molecule type" value="Genomic_DNA"/>
</dbReference>
<dbReference type="CDD" id="cd06464">
    <property type="entry name" value="ACD_sHsps-like"/>
    <property type="match status" value="1"/>
</dbReference>
<dbReference type="Proteomes" id="UP000230758">
    <property type="component" value="Unassembled WGS sequence"/>
</dbReference>
<dbReference type="AlphaFoldDB" id="A0A2M7WS49"/>
<dbReference type="InterPro" id="IPR008978">
    <property type="entry name" value="HSP20-like_chaperone"/>
</dbReference>
<evidence type="ECO:0000259" key="4">
    <source>
        <dbReference type="PROSITE" id="PS51203"/>
    </source>
</evidence>
<evidence type="ECO:0000313" key="6">
    <source>
        <dbReference type="Proteomes" id="UP000230758"/>
    </source>
</evidence>
<dbReference type="InterPro" id="IPR002068">
    <property type="entry name" value="A-crystallin/Hsp20_dom"/>
</dbReference>
<feature type="domain" description="CS" evidence="4">
    <location>
        <begin position="45"/>
        <end position="149"/>
    </location>
</feature>
<organism evidence="5 6">
    <name type="scientific">Candidatus Zambryskibacteria bacterium CG_4_9_14_3_um_filter_42_15</name>
    <dbReference type="NCBI Taxonomy" id="1975112"/>
    <lineage>
        <taxon>Bacteria</taxon>
        <taxon>Candidatus Zambryskiibacteriota</taxon>
    </lineage>
</organism>
<accession>A0A2M7WS49</accession>
<evidence type="ECO:0000259" key="3">
    <source>
        <dbReference type="PROSITE" id="PS01031"/>
    </source>
</evidence>
<name>A0A2M7WS49_9BACT</name>
<dbReference type="PANTHER" id="PTHR11527">
    <property type="entry name" value="HEAT-SHOCK PROTEIN 20 FAMILY MEMBER"/>
    <property type="match status" value="1"/>
</dbReference>
<dbReference type="SUPFAM" id="SSF49764">
    <property type="entry name" value="HSP20-like chaperones"/>
    <property type="match status" value="1"/>
</dbReference>
<comment type="caution">
    <text evidence="5">The sequence shown here is derived from an EMBL/GenBank/DDBJ whole genome shotgun (WGS) entry which is preliminary data.</text>
</comment>
<reference evidence="6" key="1">
    <citation type="submission" date="2017-09" db="EMBL/GenBank/DDBJ databases">
        <title>Depth-based differentiation of microbial function through sediment-hosted aquifers and enrichment of novel symbionts in the deep terrestrial subsurface.</title>
        <authorList>
            <person name="Probst A.J."/>
            <person name="Ladd B."/>
            <person name="Jarett J.K."/>
            <person name="Geller-Mcgrath D.E."/>
            <person name="Sieber C.M.K."/>
            <person name="Emerson J.B."/>
            <person name="Anantharaman K."/>
            <person name="Thomas B.C."/>
            <person name="Malmstrom R."/>
            <person name="Stieglmeier M."/>
            <person name="Klingl A."/>
            <person name="Woyke T."/>
            <person name="Ryan C.M."/>
            <person name="Banfield J.F."/>
        </authorList>
    </citation>
    <scope>NUCLEOTIDE SEQUENCE [LARGE SCALE GENOMIC DNA]</scope>
</reference>
<evidence type="ECO:0000256" key="2">
    <source>
        <dbReference type="RuleBase" id="RU003616"/>
    </source>
</evidence>
<feature type="domain" description="SHSP" evidence="3">
    <location>
        <begin position="41"/>
        <end position="153"/>
    </location>
</feature>
<evidence type="ECO:0000313" key="5">
    <source>
        <dbReference type="EMBL" id="PJA32841.1"/>
    </source>
</evidence>
<dbReference type="InterPro" id="IPR007052">
    <property type="entry name" value="CS_dom"/>
</dbReference>
<dbReference type="PROSITE" id="PS51203">
    <property type="entry name" value="CS"/>
    <property type="match status" value="1"/>
</dbReference>
<dbReference type="InterPro" id="IPR031107">
    <property type="entry name" value="Small_HSP"/>
</dbReference>
<evidence type="ECO:0000256" key="1">
    <source>
        <dbReference type="PROSITE-ProRule" id="PRU00285"/>
    </source>
</evidence>
<dbReference type="Pfam" id="PF00011">
    <property type="entry name" value="HSP20"/>
    <property type="match status" value="1"/>
</dbReference>
<proteinExistence type="inferred from homology"/>
<dbReference type="PROSITE" id="PS01031">
    <property type="entry name" value="SHSP"/>
    <property type="match status" value="1"/>
</dbReference>
<protein>
    <submittedName>
        <fullName evidence="5">Uncharacterized protein</fullName>
    </submittedName>
</protein>
<comment type="similarity">
    <text evidence="1 2">Belongs to the small heat shock protein (HSP20) family.</text>
</comment>
<sequence length="153" mass="17472">MESKRSFFERLTGAVRLDEEIEPVETKLEPVTSIKQNIFEDSEEEAQLTVDVFQTPSEIVIKTMVAGVKPDDLDVSITRDSVTIRGKRSEDRTVSDDEYFHHELYWGSFARTISLPEEVDVDGAEAVEKYGMLVLHLPKVDKNRQTRLKVKGN</sequence>